<dbReference type="InterPro" id="IPR000531">
    <property type="entry name" value="Beta-barrel_TonB"/>
</dbReference>
<keyword evidence="3 11" id="KW-1134">Transmembrane beta strand</keyword>
<evidence type="ECO:0000256" key="10">
    <source>
        <dbReference type="ARBA" id="ARBA00023237"/>
    </source>
</evidence>
<dbReference type="EMBL" id="JBHPON010000001">
    <property type="protein sequence ID" value="MFC6035520.1"/>
    <property type="molecule type" value="Genomic_DNA"/>
</dbReference>
<evidence type="ECO:0000313" key="17">
    <source>
        <dbReference type="Proteomes" id="UP001596116"/>
    </source>
</evidence>
<keyword evidence="13" id="KW-0732">Signal</keyword>
<evidence type="ECO:0000256" key="4">
    <source>
        <dbReference type="ARBA" id="ARBA00022496"/>
    </source>
</evidence>
<comment type="similarity">
    <text evidence="11 12">Belongs to the TonB-dependent receptor family.</text>
</comment>
<keyword evidence="8 12" id="KW-0798">TonB box</keyword>
<dbReference type="Pfam" id="PF00593">
    <property type="entry name" value="TonB_dep_Rec_b-barrel"/>
    <property type="match status" value="1"/>
</dbReference>
<dbReference type="PROSITE" id="PS52016">
    <property type="entry name" value="TONB_DEPENDENT_REC_3"/>
    <property type="match status" value="1"/>
</dbReference>
<evidence type="ECO:0000256" key="6">
    <source>
        <dbReference type="ARBA" id="ARBA00023004"/>
    </source>
</evidence>
<feature type="chain" id="PRO_5045967837" evidence="13">
    <location>
        <begin position="25"/>
        <end position="770"/>
    </location>
</feature>
<protein>
    <submittedName>
        <fullName evidence="16">TonB-dependent receptor</fullName>
    </submittedName>
</protein>
<dbReference type="InterPro" id="IPR036942">
    <property type="entry name" value="Beta-barrel_TonB_sf"/>
</dbReference>
<keyword evidence="2 11" id="KW-0813">Transport</keyword>
<dbReference type="PANTHER" id="PTHR32552">
    <property type="entry name" value="FERRICHROME IRON RECEPTOR-RELATED"/>
    <property type="match status" value="1"/>
</dbReference>
<keyword evidence="16" id="KW-0675">Receptor</keyword>
<organism evidence="16 17">
    <name type="scientific">Hyphococcus aureus</name>
    <dbReference type="NCBI Taxonomy" id="2666033"/>
    <lineage>
        <taxon>Bacteria</taxon>
        <taxon>Pseudomonadati</taxon>
        <taxon>Pseudomonadota</taxon>
        <taxon>Alphaproteobacteria</taxon>
        <taxon>Parvularculales</taxon>
        <taxon>Parvularculaceae</taxon>
        <taxon>Hyphococcus</taxon>
    </lineage>
</organism>
<evidence type="ECO:0000256" key="8">
    <source>
        <dbReference type="ARBA" id="ARBA00023077"/>
    </source>
</evidence>
<dbReference type="Proteomes" id="UP001596116">
    <property type="component" value="Unassembled WGS sequence"/>
</dbReference>
<comment type="caution">
    <text evidence="16">The sequence shown here is derived from an EMBL/GenBank/DDBJ whole genome shotgun (WGS) entry which is preliminary data.</text>
</comment>
<dbReference type="SUPFAM" id="SSF56935">
    <property type="entry name" value="Porins"/>
    <property type="match status" value="1"/>
</dbReference>
<dbReference type="PANTHER" id="PTHR32552:SF81">
    <property type="entry name" value="TONB-DEPENDENT OUTER MEMBRANE RECEPTOR"/>
    <property type="match status" value="1"/>
</dbReference>
<sequence>MMRTKTATALAMVAGFTAASPAIAVQTGGLDEIVVTARKKEESLQNVPVAITAIGGAELERRNMFDMVDLGDFIPNAKFEAGTTDVGGAANATFFLRGVGQLDYAPTTDPGVGLYVDGVFFGRVQGAVMELADIDRVEVLKGPQGTLFGKNTMGGAINVTTKRPDAEFGGFGTLTVGEDERINFDGSVNIPLSENFLSRFSISTRNQEGFVRLPYAGDEKIGDEGTIVARGTFLYTPSDATDILLALDYTNIDADANTGVPVFNQPANLALLWNNLVGIPNMTPLSGAFETQDLRLSFGTGSYAVNYKGGGASLKIDHDLGATQIRSISAYRQFSSRNQRDNDSSPVDFGQLDYRDEQWQVSQELNIFGNLFSEKLRYTAGLYFFHEEADSLWTVDLAPGLYQALEMLPGPFIPATPISTCPPMGPMDICAGGAGNPINFGFDIAGVLNPRVDASSYAAFAELELDLTDKLTLVAGGRLTYDKKDYAYSQTALFTGFPTVPETTIETDWTDISPRFTLSYRATDSVLFYGTVSSGYKAGGFNARPVNPVVAQRPFDPEKIWSYEIGSKADLADGRLRLNTAAFFYDYSDMQLQANDVVGAQTVQVIDNVGSAEIWGFEIDATAIVTENFRLYGSVGYLNAEYKETQQAITGITLDTKLPKTPEWSTTASAEYILPTEIGEFLARIDYSWVDESFADVRNTQSLRQRAHSLLNARLGWTSESGQFGFAIYGKNLTDEAFVANGFDVSAATGLVIAIPNEPREIGAQMTVRF</sequence>
<feature type="domain" description="TonB-dependent receptor plug" evidence="15">
    <location>
        <begin position="44"/>
        <end position="156"/>
    </location>
</feature>
<evidence type="ECO:0000259" key="15">
    <source>
        <dbReference type="Pfam" id="PF07715"/>
    </source>
</evidence>
<dbReference type="CDD" id="cd01347">
    <property type="entry name" value="ligand_gated_channel"/>
    <property type="match status" value="1"/>
</dbReference>
<keyword evidence="5 11" id="KW-0812">Transmembrane</keyword>
<evidence type="ECO:0000259" key="14">
    <source>
        <dbReference type="Pfam" id="PF00593"/>
    </source>
</evidence>
<evidence type="ECO:0000256" key="9">
    <source>
        <dbReference type="ARBA" id="ARBA00023136"/>
    </source>
</evidence>
<proteinExistence type="inferred from homology"/>
<reference evidence="16 17" key="1">
    <citation type="submission" date="2024-09" db="EMBL/GenBank/DDBJ databases">
        <authorList>
            <person name="Zhang Z.-H."/>
        </authorList>
    </citation>
    <scope>NUCLEOTIDE SEQUENCE [LARGE SCALE GENOMIC DNA]</scope>
    <source>
        <strain evidence="16 17">HHTR114</strain>
    </source>
</reference>
<feature type="domain" description="TonB-dependent receptor-like beta-barrel" evidence="14">
    <location>
        <begin position="254"/>
        <end position="733"/>
    </location>
</feature>
<dbReference type="InterPro" id="IPR039426">
    <property type="entry name" value="TonB-dep_rcpt-like"/>
</dbReference>
<comment type="subcellular location">
    <subcellularLocation>
        <location evidence="1 11">Cell outer membrane</location>
        <topology evidence="1 11">Multi-pass membrane protein</topology>
    </subcellularLocation>
</comment>
<evidence type="ECO:0000313" key="16">
    <source>
        <dbReference type="EMBL" id="MFC6035520.1"/>
    </source>
</evidence>
<keyword evidence="17" id="KW-1185">Reference proteome</keyword>
<evidence type="ECO:0000256" key="7">
    <source>
        <dbReference type="ARBA" id="ARBA00023065"/>
    </source>
</evidence>
<dbReference type="InterPro" id="IPR012910">
    <property type="entry name" value="Plug_dom"/>
</dbReference>
<evidence type="ECO:0000256" key="13">
    <source>
        <dbReference type="SAM" id="SignalP"/>
    </source>
</evidence>
<keyword evidence="4" id="KW-0410">Iron transport</keyword>
<evidence type="ECO:0000256" key="2">
    <source>
        <dbReference type="ARBA" id="ARBA00022448"/>
    </source>
</evidence>
<evidence type="ECO:0000256" key="3">
    <source>
        <dbReference type="ARBA" id="ARBA00022452"/>
    </source>
</evidence>
<evidence type="ECO:0000256" key="5">
    <source>
        <dbReference type="ARBA" id="ARBA00022692"/>
    </source>
</evidence>
<accession>A0ABW1KW17</accession>
<gene>
    <name evidence="16" type="ORF">ACFMB1_08205</name>
</gene>
<keyword evidence="7" id="KW-0406">Ion transport</keyword>
<keyword evidence="6" id="KW-0408">Iron</keyword>
<dbReference type="Pfam" id="PF07715">
    <property type="entry name" value="Plug"/>
    <property type="match status" value="1"/>
</dbReference>
<feature type="signal peptide" evidence="13">
    <location>
        <begin position="1"/>
        <end position="24"/>
    </location>
</feature>
<dbReference type="Gene3D" id="2.40.170.20">
    <property type="entry name" value="TonB-dependent receptor, beta-barrel domain"/>
    <property type="match status" value="2"/>
</dbReference>
<keyword evidence="9 11" id="KW-0472">Membrane</keyword>
<evidence type="ECO:0000256" key="11">
    <source>
        <dbReference type="PROSITE-ProRule" id="PRU01360"/>
    </source>
</evidence>
<evidence type="ECO:0000256" key="12">
    <source>
        <dbReference type="RuleBase" id="RU003357"/>
    </source>
</evidence>
<dbReference type="RefSeq" id="WP_379879137.1">
    <property type="nucleotide sequence ID" value="NZ_JBHPON010000001.1"/>
</dbReference>
<name>A0ABW1KW17_9PROT</name>
<evidence type="ECO:0000256" key="1">
    <source>
        <dbReference type="ARBA" id="ARBA00004571"/>
    </source>
</evidence>
<keyword evidence="10 11" id="KW-0998">Cell outer membrane</keyword>